<proteinExistence type="predicted"/>
<name>M1E602_9BACT</name>
<dbReference type="SUPFAM" id="SSF160980">
    <property type="entry name" value="SSO1389-like"/>
    <property type="match status" value="1"/>
</dbReference>
<dbReference type="eggNOG" id="COG1517">
    <property type="taxonomic scope" value="Bacteria"/>
</dbReference>
<evidence type="ECO:0000313" key="2">
    <source>
        <dbReference type="Proteomes" id="UP000011765"/>
    </source>
</evidence>
<organism evidence="1 2">
    <name type="scientific">Thermodesulfobium narugense DSM 14796</name>
    <dbReference type="NCBI Taxonomy" id="747365"/>
    <lineage>
        <taxon>Bacteria</taxon>
        <taxon>Pseudomonadati</taxon>
        <taxon>Thermodesulfobiota</taxon>
        <taxon>Thermodesulfobiia</taxon>
        <taxon>Thermodesulfobiales</taxon>
        <taxon>Thermodesulfobiaceae</taxon>
        <taxon>Thermodesulfobium</taxon>
    </lineage>
</organism>
<dbReference type="InterPro" id="IPR011742">
    <property type="entry name" value="CRISPR-assoc_prot_TM1812"/>
</dbReference>
<evidence type="ECO:0000313" key="1">
    <source>
        <dbReference type="EMBL" id="AEE15342.1"/>
    </source>
</evidence>
<keyword evidence="2" id="KW-1185">Reference proteome</keyword>
<reference evidence="1 2" key="1">
    <citation type="submission" date="2011-04" db="EMBL/GenBank/DDBJ databases">
        <title>The complete genome of Thermodesulfobium narugense DSM 14796.</title>
        <authorList>
            <consortium name="US DOE Joint Genome Institute (JGI-PGF)"/>
            <person name="Lucas S."/>
            <person name="Han J."/>
            <person name="Lapidus A."/>
            <person name="Bruce D."/>
            <person name="Goodwin L."/>
            <person name="Pitluck S."/>
            <person name="Peters L."/>
            <person name="Kyrpides N."/>
            <person name="Mavromatis K."/>
            <person name="Pagani I."/>
            <person name="Ivanova N."/>
            <person name="Ovchinnikova G."/>
            <person name="Zhang X."/>
            <person name="Saunders L."/>
            <person name="Detter J.C."/>
            <person name="Tapia R."/>
            <person name="Han C."/>
            <person name="Land M."/>
            <person name="Hauser L."/>
            <person name="Markowitz V."/>
            <person name="Cheng J.-F."/>
            <person name="Hugenholtz P."/>
            <person name="Woyke T."/>
            <person name="Wu D."/>
            <person name="Spring S."/>
            <person name="Schroeder M."/>
            <person name="Brambilla E."/>
            <person name="Klenk H.-P."/>
            <person name="Eisen J.A."/>
        </authorList>
    </citation>
    <scope>NUCLEOTIDE SEQUENCE [LARGE SCALE GENOMIC DNA]</scope>
    <source>
        <strain evidence="1 2">DSM 14796</strain>
    </source>
</reference>
<dbReference type="InterPro" id="IPR013409">
    <property type="entry name" value="CRISPR-assoc_prot_Crn3/Csx3"/>
</dbReference>
<dbReference type="KEGG" id="tnr:Thena_1735"/>
<dbReference type="AlphaFoldDB" id="M1E602"/>
<sequence length="483" mass="56279">MGKSVLLSFLGTGDYEPVKYFINDEEKFYLTKYAPIAVAKLNNIEKIILFLTKEAKEKHFEKFKEEIKNNIELEEKSIPEGRTEQERWEIWDRVIDSAEGYDLISFDITHSYRLIPFYVFLTIEFLRNIKGVELDGLYYCLYDKEKEKNPIINLNEVLGILSWINFSGFFVRTGIFTKDAKEFIRSIHAKAYKNNNPIKPKFLQTIAGNFESISSALNLSQEIKIDIYISDLIKNLRQESILLKEANYLSKPFVKIFERVKSEYEGLVLEDQNKPFFWARRAINKAKWCLEHGLLIQSVLLLRESLINAFIKDKEELTDREKREKIYSGCNYMSKTISGKSNAFFEAVDKVNNLRNLIAHCGYNRNLLDEKSIENNIKNLIELIENAITEDNIKEVRDFLDNKNFIEIDLGQLYNDVAKIDKIEEYKNKALEIAGNGKDVVLTGNAPVWLYLYVAHALHGKAKSLRYSSPVLKDFIIFDHNPY</sequence>
<gene>
    <name evidence="1" type="ORF">Thena_1735</name>
</gene>
<dbReference type="NCBIfam" id="TIGR02221">
    <property type="entry name" value="cas_TM1812"/>
    <property type="match status" value="1"/>
</dbReference>
<dbReference type="OrthoDB" id="1861068at2"/>
<dbReference type="RefSeq" id="WP_013757062.1">
    <property type="nucleotide sequence ID" value="NC_015499.1"/>
</dbReference>
<dbReference type="HOGENOM" id="CLU_025124_1_0_9"/>
<dbReference type="Pfam" id="PF09620">
    <property type="entry name" value="Cas_csx3"/>
    <property type="match status" value="1"/>
</dbReference>
<dbReference type="STRING" id="747365.Thena_1735"/>
<dbReference type="Proteomes" id="UP000011765">
    <property type="component" value="Chromosome"/>
</dbReference>
<dbReference type="EMBL" id="CP002690">
    <property type="protein sequence ID" value="AEE15342.1"/>
    <property type="molecule type" value="Genomic_DNA"/>
</dbReference>
<accession>M1E602</accession>
<protein>
    <submittedName>
        <fullName evidence="1">CRISPR-associated protein, TM1812 family</fullName>
    </submittedName>
</protein>